<dbReference type="EMBL" id="LSRQ01004799">
    <property type="protein sequence ID" value="OAY68674.1"/>
    <property type="molecule type" value="Genomic_DNA"/>
</dbReference>
<name>A0A199UV99_ANACO</name>
<gene>
    <name evidence="2" type="ORF">ACMD2_21416</name>
</gene>
<feature type="non-terminal residue" evidence="2">
    <location>
        <position position="1"/>
    </location>
</feature>
<comment type="caution">
    <text evidence="2">The sequence shown here is derived from an EMBL/GenBank/DDBJ whole genome shotgun (WGS) entry which is preliminary data.</text>
</comment>
<accession>A0A199UV99</accession>
<protein>
    <submittedName>
        <fullName evidence="2">Uncharacterized protein</fullName>
    </submittedName>
</protein>
<dbReference type="PANTHER" id="PTHR22874">
    <property type="entry name" value="ACTIVATING MOLECULE IN BECN1-REGULATED AUTOPHAGY PROTEIN 1"/>
    <property type="match status" value="1"/>
</dbReference>
<reference evidence="2 3" key="1">
    <citation type="journal article" date="2016" name="DNA Res.">
        <title>The draft genome of MD-2 pineapple using hybrid error correction of long reads.</title>
        <authorList>
            <person name="Redwan R.M."/>
            <person name="Saidin A."/>
            <person name="Kumar S.V."/>
        </authorList>
    </citation>
    <scope>NUCLEOTIDE SEQUENCE [LARGE SCALE GENOMIC DNA]</scope>
    <source>
        <strain evidence="3">cv. MD2</strain>
        <tissue evidence="2">Leaf</tissue>
    </source>
</reference>
<proteinExistence type="predicted"/>
<dbReference type="STRING" id="4615.A0A199UV99"/>
<dbReference type="Proteomes" id="UP000092600">
    <property type="component" value="Unassembled WGS sequence"/>
</dbReference>
<dbReference type="AlphaFoldDB" id="A0A199UV99"/>
<evidence type="ECO:0000313" key="2">
    <source>
        <dbReference type="EMBL" id="OAY68674.1"/>
    </source>
</evidence>
<dbReference type="InterPro" id="IPR052596">
    <property type="entry name" value="AMBRA1_autophagy"/>
</dbReference>
<dbReference type="PANTHER" id="PTHR22874:SF1">
    <property type="entry name" value="ACTIVATING MOLECULE IN BECN1-REGULATED AUTOPHAGY PROTEIN 1"/>
    <property type="match status" value="1"/>
</dbReference>
<organism evidence="2 3">
    <name type="scientific">Ananas comosus</name>
    <name type="common">Pineapple</name>
    <name type="synonym">Ananas ananas</name>
    <dbReference type="NCBI Taxonomy" id="4615"/>
    <lineage>
        <taxon>Eukaryota</taxon>
        <taxon>Viridiplantae</taxon>
        <taxon>Streptophyta</taxon>
        <taxon>Embryophyta</taxon>
        <taxon>Tracheophyta</taxon>
        <taxon>Spermatophyta</taxon>
        <taxon>Magnoliopsida</taxon>
        <taxon>Liliopsida</taxon>
        <taxon>Poales</taxon>
        <taxon>Bromeliaceae</taxon>
        <taxon>Bromelioideae</taxon>
        <taxon>Ananas</taxon>
    </lineage>
</organism>
<dbReference type="GO" id="GO:0000045">
    <property type="term" value="P:autophagosome assembly"/>
    <property type="evidence" value="ECO:0007669"/>
    <property type="project" value="TreeGrafter"/>
</dbReference>
<dbReference type="GO" id="GO:1990756">
    <property type="term" value="F:ubiquitin-like ligase-substrate adaptor activity"/>
    <property type="evidence" value="ECO:0007669"/>
    <property type="project" value="TreeGrafter"/>
</dbReference>
<evidence type="ECO:0000313" key="3">
    <source>
        <dbReference type="Proteomes" id="UP000092600"/>
    </source>
</evidence>
<dbReference type="GO" id="GO:0080008">
    <property type="term" value="C:Cul4-RING E3 ubiquitin ligase complex"/>
    <property type="evidence" value="ECO:0007669"/>
    <property type="project" value="TreeGrafter"/>
</dbReference>
<dbReference type="GO" id="GO:0000423">
    <property type="term" value="P:mitophagy"/>
    <property type="evidence" value="ECO:0007669"/>
    <property type="project" value="TreeGrafter"/>
</dbReference>
<evidence type="ECO:0000256" key="1">
    <source>
        <dbReference type="SAM" id="MobiDB-lite"/>
    </source>
</evidence>
<feature type="region of interest" description="Disordered" evidence="1">
    <location>
        <begin position="167"/>
        <end position="191"/>
    </location>
</feature>
<sequence length="191" mass="21682">IWRSEHWLHSWPYTNNKSVPDRLLYLSVKLIVCCYWNKLIEEDEVVPRVPLVEDQGSCLPANWLPKKVPYVTEVASKLELQGSVLLFIWNYNKRGEASSPTIVLKTRRSLRAVHFHPCAAPFLLMAEVNSIDSSDPPLTLARSSGYLHYPPPTYYFANTNPSLLSCTESNEPRTPSPMDISTETTEGQSMS</sequence>